<evidence type="ECO:0000256" key="1">
    <source>
        <dbReference type="ARBA" id="ARBA00004141"/>
    </source>
</evidence>
<evidence type="ECO:0000313" key="8">
    <source>
        <dbReference type="Proteomes" id="UP001054945"/>
    </source>
</evidence>
<evidence type="ECO:0000256" key="5">
    <source>
        <dbReference type="SAM" id="Phobius"/>
    </source>
</evidence>
<evidence type="ECO:0000256" key="3">
    <source>
        <dbReference type="ARBA" id="ARBA00022989"/>
    </source>
</evidence>
<dbReference type="AlphaFoldDB" id="A0AAV4TJJ4"/>
<name>A0AAV4TJJ4_CAEEX</name>
<proteinExistence type="predicted"/>
<feature type="domain" description="G-protein coupled receptors family 2 profile 2" evidence="6">
    <location>
        <begin position="1"/>
        <end position="88"/>
    </location>
</feature>
<organism evidence="7 8">
    <name type="scientific">Caerostris extrusa</name>
    <name type="common">Bark spider</name>
    <name type="synonym">Caerostris bankana</name>
    <dbReference type="NCBI Taxonomy" id="172846"/>
    <lineage>
        <taxon>Eukaryota</taxon>
        <taxon>Metazoa</taxon>
        <taxon>Ecdysozoa</taxon>
        <taxon>Arthropoda</taxon>
        <taxon>Chelicerata</taxon>
        <taxon>Arachnida</taxon>
        <taxon>Araneae</taxon>
        <taxon>Araneomorphae</taxon>
        <taxon>Entelegynae</taxon>
        <taxon>Araneoidea</taxon>
        <taxon>Araneidae</taxon>
        <taxon>Caerostris</taxon>
    </lineage>
</organism>
<dbReference type="GO" id="GO:0007166">
    <property type="term" value="P:cell surface receptor signaling pathway"/>
    <property type="evidence" value="ECO:0007669"/>
    <property type="project" value="InterPro"/>
</dbReference>
<reference evidence="7 8" key="1">
    <citation type="submission" date="2021-06" db="EMBL/GenBank/DDBJ databases">
        <title>Caerostris extrusa draft genome.</title>
        <authorList>
            <person name="Kono N."/>
            <person name="Arakawa K."/>
        </authorList>
    </citation>
    <scope>NUCLEOTIDE SEQUENCE [LARGE SCALE GENOMIC DNA]</scope>
</reference>
<dbReference type="Proteomes" id="UP001054945">
    <property type="component" value="Unassembled WGS sequence"/>
</dbReference>
<comment type="caution">
    <text evidence="7">The sequence shown here is derived from an EMBL/GenBank/DDBJ whole genome shotgun (WGS) entry which is preliminary data.</text>
</comment>
<dbReference type="PANTHER" id="PTHR12011">
    <property type="entry name" value="ADHESION G-PROTEIN COUPLED RECEPTOR"/>
    <property type="match status" value="1"/>
</dbReference>
<feature type="transmembrane region" description="Helical" evidence="5">
    <location>
        <begin position="21"/>
        <end position="43"/>
    </location>
</feature>
<dbReference type="PANTHER" id="PTHR12011:SF347">
    <property type="entry name" value="FI21270P1-RELATED"/>
    <property type="match status" value="1"/>
</dbReference>
<gene>
    <name evidence="7" type="ORF">CEXT_66441</name>
</gene>
<keyword evidence="3 5" id="KW-1133">Transmembrane helix</keyword>
<dbReference type="Gene3D" id="1.20.1070.10">
    <property type="entry name" value="Rhodopsin 7-helix transmembrane proteins"/>
    <property type="match status" value="1"/>
</dbReference>
<sequence length="153" mass="17495">MLLEGVLLYRMVIQVFQTKKTRIFVLYIIAYGIPFVIVSLSSAMFRDEMIRKKYCWPSKEKGLIWSVLAPVLFIILINFIIFGLTLRAASKIDQFNVGTISFESKKKILRQRSKGLLSVPNPDGFQPTCKEQALRHLQGERGKILFCGGSYTN</sequence>
<evidence type="ECO:0000256" key="4">
    <source>
        <dbReference type="ARBA" id="ARBA00023136"/>
    </source>
</evidence>
<dbReference type="GO" id="GO:0004930">
    <property type="term" value="F:G protein-coupled receptor activity"/>
    <property type="evidence" value="ECO:0007669"/>
    <property type="project" value="InterPro"/>
</dbReference>
<accession>A0AAV4TJJ4</accession>
<dbReference type="GO" id="GO:0005886">
    <property type="term" value="C:plasma membrane"/>
    <property type="evidence" value="ECO:0007669"/>
    <property type="project" value="TreeGrafter"/>
</dbReference>
<dbReference type="InterPro" id="IPR017981">
    <property type="entry name" value="GPCR_2-like_7TM"/>
</dbReference>
<keyword evidence="8" id="KW-1185">Reference proteome</keyword>
<keyword evidence="2 5" id="KW-0812">Transmembrane</keyword>
<feature type="transmembrane region" description="Helical" evidence="5">
    <location>
        <begin position="63"/>
        <end position="86"/>
    </location>
</feature>
<dbReference type="EMBL" id="BPLR01011213">
    <property type="protein sequence ID" value="GIY44945.1"/>
    <property type="molecule type" value="Genomic_DNA"/>
</dbReference>
<dbReference type="InterPro" id="IPR000832">
    <property type="entry name" value="GPCR_2_secretin-like"/>
</dbReference>
<dbReference type="PROSITE" id="PS50261">
    <property type="entry name" value="G_PROTEIN_RECEP_F2_4"/>
    <property type="match status" value="1"/>
</dbReference>
<evidence type="ECO:0000313" key="7">
    <source>
        <dbReference type="EMBL" id="GIY44945.1"/>
    </source>
</evidence>
<protein>
    <recommendedName>
        <fullName evidence="6">G-protein coupled receptors family 2 profile 2 domain-containing protein</fullName>
    </recommendedName>
</protein>
<comment type="subcellular location">
    <subcellularLocation>
        <location evidence="1">Membrane</location>
        <topology evidence="1">Multi-pass membrane protein</topology>
    </subcellularLocation>
</comment>
<keyword evidence="4 5" id="KW-0472">Membrane</keyword>
<evidence type="ECO:0000256" key="2">
    <source>
        <dbReference type="ARBA" id="ARBA00022692"/>
    </source>
</evidence>
<evidence type="ECO:0000259" key="6">
    <source>
        <dbReference type="PROSITE" id="PS50261"/>
    </source>
</evidence>
<dbReference type="Pfam" id="PF00002">
    <property type="entry name" value="7tm_2"/>
    <property type="match status" value="1"/>
</dbReference>